<proteinExistence type="predicted"/>
<organism evidence="1 2">
    <name type="scientific">Dentiscutata erythropus</name>
    <dbReference type="NCBI Taxonomy" id="1348616"/>
    <lineage>
        <taxon>Eukaryota</taxon>
        <taxon>Fungi</taxon>
        <taxon>Fungi incertae sedis</taxon>
        <taxon>Mucoromycota</taxon>
        <taxon>Glomeromycotina</taxon>
        <taxon>Glomeromycetes</taxon>
        <taxon>Diversisporales</taxon>
        <taxon>Gigasporaceae</taxon>
        <taxon>Dentiscutata</taxon>
    </lineage>
</organism>
<dbReference type="EMBL" id="CAJVPY010009739">
    <property type="protein sequence ID" value="CAG8711960.1"/>
    <property type="molecule type" value="Genomic_DNA"/>
</dbReference>
<comment type="caution">
    <text evidence="1">The sequence shown here is derived from an EMBL/GenBank/DDBJ whole genome shotgun (WGS) entry which is preliminary data.</text>
</comment>
<keyword evidence="2" id="KW-1185">Reference proteome</keyword>
<dbReference type="AlphaFoldDB" id="A0A9N9HYA4"/>
<accession>A0A9N9HYA4</accession>
<evidence type="ECO:0000313" key="2">
    <source>
        <dbReference type="Proteomes" id="UP000789405"/>
    </source>
</evidence>
<name>A0A9N9HYA4_9GLOM</name>
<protein>
    <submittedName>
        <fullName evidence="1">20229_t:CDS:1</fullName>
    </submittedName>
</protein>
<gene>
    <name evidence="1" type="ORF">DERYTH_LOCUS13655</name>
</gene>
<dbReference type="Proteomes" id="UP000789405">
    <property type="component" value="Unassembled WGS sequence"/>
</dbReference>
<sequence>MIKTRVITTFILFAFIFTYLQATALHVPRAFTIESSELGFVLNIDGEIKKGIGENTPDNYFIGFSELVEAKISFSNLGLAIEPPKAGPLSRKLPGAIGILNLIVNHNLTIFKGDEALDTGKIVEA</sequence>
<evidence type="ECO:0000313" key="1">
    <source>
        <dbReference type="EMBL" id="CAG8711960.1"/>
    </source>
</evidence>
<reference evidence="1" key="1">
    <citation type="submission" date="2021-06" db="EMBL/GenBank/DDBJ databases">
        <authorList>
            <person name="Kallberg Y."/>
            <person name="Tangrot J."/>
            <person name="Rosling A."/>
        </authorList>
    </citation>
    <scope>NUCLEOTIDE SEQUENCE</scope>
    <source>
        <strain evidence="1">MA453B</strain>
    </source>
</reference>
<dbReference type="OrthoDB" id="2370796at2759"/>